<sequence>MCIYDKKPPQQQQRAALDHAPCRCLVCPSLTELASGSLCSTLVLLLTESTASPGHKDRDGLQKLRAG</sequence>
<accession>A0AAV2ML04</accession>
<name>A0AAV2ML04_KNICA</name>
<dbReference type="AlphaFoldDB" id="A0AAV2ML04"/>
<evidence type="ECO:0000313" key="2">
    <source>
        <dbReference type="Proteomes" id="UP001497482"/>
    </source>
</evidence>
<dbReference type="EMBL" id="OZ035830">
    <property type="protein sequence ID" value="CAL1614112.1"/>
    <property type="molecule type" value="Genomic_DNA"/>
</dbReference>
<keyword evidence="2" id="KW-1185">Reference proteome</keyword>
<proteinExistence type="predicted"/>
<evidence type="ECO:0000313" key="1">
    <source>
        <dbReference type="EMBL" id="CAL1614112.1"/>
    </source>
</evidence>
<protein>
    <submittedName>
        <fullName evidence="1">Uncharacterized protein</fullName>
    </submittedName>
</protein>
<reference evidence="1 2" key="1">
    <citation type="submission" date="2024-04" db="EMBL/GenBank/DDBJ databases">
        <authorList>
            <person name="Waldvogel A.-M."/>
            <person name="Schoenle A."/>
        </authorList>
    </citation>
    <scope>NUCLEOTIDE SEQUENCE [LARGE SCALE GENOMIC DNA]</scope>
</reference>
<gene>
    <name evidence="1" type="ORF">KC01_LOCUS40192</name>
</gene>
<dbReference type="Proteomes" id="UP001497482">
    <property type="component" value="Chromosome 8"/>
</dbReference>
<organism evidence="1 2">
    <name type="scientific">Knipowitschia caucasica</name>
    <name type="common">Caucasian dwarf goby</name>
    <name type="synonym">Pomatoschistus caucasicus</name>
    <dbReference type="NCBI Taxonomy" id="637954"/>
    <lineage>
        <taxon>Eukaryota</taxon>
        <taxon>Metazoa</taxon>
        <taxon>Chordata</taxon>
        <taxon>Craniata</taxon>
        <taxon>Vertebrata</taxon>
        <taxon>Euteleostomi</taxon>
        <taxon>Actinopterygii</taxon>
        <taxon>Neopterygii</taxon>
        <taxon>Teleostei</taxon>
        <taxon>Neoteleostei</taxon>
        <taxon>Acanthomorphata</taxon>
        <taxon>Gobiaria</taxon>
        <taxon>Gobiiformes</taxon>
        <taxon>Gobioidei</taxon>
        <taxon>Gobiidae</taxon>
        <taxon>Gobiinae</taxon>
        <taxon>Knipowitschia</taxon>
    </lineage>
</organism>